<feature type="non-terminal residue" evidence="2">
    <location>
        <position position="1"/>
    </location>
</feature>
<dbReference type="InterPro" id="IPR011992">
    <property type="entry name" value="EF-hand-dom_pair"/>
</dbReference>
<dbReference type="Gene3D" id="1.10.238.10">
    <property type="entry name" value="EF-hand"/>
    <property type="match status" value="1"/>
</dbReference>
<organism evidence="2 3">
    <name type="scientific">Polyodon spathula</name>
    <name type="common">North American paddlefish</name>
    <name type="synonym">Squalus spathula</name>
    <dbReference type="NCBI Taxonomy" id="7913"/>
    <lineage>
        <taxon>Eukaryota</taxon>
        <taxon>Metazoa</taxon>
        <taxon>Chordata</taxon>
        <taxon>Craniata</taxon>
        <taxon>Vertebrata</taxon>
        <taxon>Euteleostomi</taxon>
        <taxon>Actinopterygii</taxon>
        <taxon>Chondrostei</taxon>
        <taxon>Acipenseriformes</taxon>
        <taxon>Polyodontidae</taxon>
        <taxon>Polyodon</taxon>
    </lineage>
</organism>
<protein>
    <submittedName>
        <fullName evidence="2">ITSN2 protein</fullName>
    </submittedName>
</protein>
<dbReference type="PANTHER" id="PTHR11216:SF29">
    <property type="entry name" value="INTERSECTIN-2"/>
    <property type="match status" value="1"/>
</dbReference>
<evidence type="ECO:0000313" key="3">
    <source>
        <dbReference type="Proteomes" id="UP001166093"/>
    </source>
</evidence>
<evidence type="ECO:0000259" key="1">
    <source>
        <dbReference type="PROSITE" id="PS50031"/>
    </source>
</evidence>
<dbReference type="SMART" id="SM00027">
    <property type="entry name" value="EH"/>
    <property type="match status" value="1"/>
</dbReference>
<dbReference type="PROSITE" id="PS50031">
    <property type="entry name" value="EH"/>
    <property type="match status" value="1"/>
</dbReference>
<gene>
    <name evidence="2" type="primary">Itsn2</name>
    <name evidence="2" type="ORF">GTO93_0003361</name>
</gene>
<feature type="non-terminal residue" evidence="2">
    <location>
        <position position="103"/>
    </location>
</feature>
<name>A0ABS2YH09_POLSP</name>
<dbReference type="Pfam" id="PF12763">
    <property type="entry name" value="EH"/>
    <property type="match status" value="1"/>
</dbReference>
<feature type="domain" description="EH" evidence="1">
    <location>
        <begin position="12"/>
        <end position="54"/>
    </location>
</feature>
<keyword evidence="3" id="KW-1185">Reference proteome</keyword>
<evidence type="ECO:0000313" key="2">
    <source>
        <dbReference type="EMBL" id="MBN3286013.1"/>
    </source>
</evidence>
<dbReference type="EMBL" id="JAAWVQ010154704">
    <property type="protein sequence ID" value="MBN3286013.1"/>
    <property type="molecule type" value="Genomic_DNA"/>
</dbReference>
<dbReference type="InterPro" id="IPR000261">
    <property type="entry name" value="EH_dom"/>
</dbReference>
<comment type="caution">
    <text evidence="2">The sequence shown here is derived from an EMBL/GenBank/DDBJ whole genome shotgun (WGS) entry which is preliminary data.</text>
</comment>
<dbReference type="Proteomes" id="UP001166093">
    <property type="component" value="Unassembled WGS sequence"/>
</dbReference>
<accession>A0ABS2YH09</accession>
<dbReference type="PANTHER" id="PTHR11216">
    <property type="entry name" value="EH DOMAIN"/>
    <property type="match status" value="1"/>
</dbReference>
<dbReference type="SUPFAM" id="SSF47473">
    <property type="entry name" value="EF-hand"/>
    <property type="match status" value="1"/>
</dbReference>
<sequence length="103" mass="11648">GGPNMWAITPEERSKHDKQFNSIQPVMGFVTGDQARRFFLQSGLPAPVLAEIWNGKHAKHFHPSYHAYVHPLGTHHVYDPHDLTASLWNLHPHGAFNQHTVIA</sequence>
<proteinExistence type="predicted"/>
<reference evidence="2" key="1">
    <citation type="journal article" date="2021" name="Cell">
        <title>Tracing the genetic footprints of vertebrate landing in non-teleost ray-finned fishes.</title>
        <authorList>
            <person name="Bi X."/>
            <person name="Wang K."/>
            <person name="Yang L."/>
            <person name="Pan H."/>
            <person name="Jiang H."/>
            <person name="Wei Q."/>
            <person name="Fang M."/>
            <person name="Yu H."/>
            <person name="Zhu C."/>
            <person name="Cai Y."/>
            <person name="He Y."/>
            <person name="Gan X."/>
            <person name="Zeng H."/>
            <person name="Yu D."/>
            <person name="Zhu Y."/>
            <person name="Jiang H."/>
            <person name="Qiu Q."/>
            <person name="Yang H."/>
            <person name="Zhang Y.E."/>
            <person name="Wang W."/>
            <person name="Zhu M."/>
            <person name="He S."/>
            <person name="Zhang G."/>
        </authorList>
    </citation>
    <scope>NUCLEOTIDE SEQUENCE</scope>
    <source>
        <strain evidence="2">Pddl_001</strain>
    </source>
</reference>